<dbReference type="RefSeq" id="WP_006300093.1">
    <property type="nucleotide sequence ID" value="NZ_CM001022.1"/>
</dbReference>
<evidence type="ECO:0000256" key="2">
    <source>
        <dbReference type="SAM" id="MobiDB-lite"/>
    </source>
</evidence>
<dbReference type="InterPro" id="IPR011990">
    <property type="entry name" value="TPR-like_helical_dom_sf"/>
</dbReference>
<dbReference type="Proteomes" id="UP000005096">
    <property type="component" value="Chromosome"/>
</dbReference>
<dbReference type="PROSITE" id="PS50005">
    <property type="entry name" value="TPR"/>
    <property type="match status" value="1"/>
</dbReference>
<keyword evidence="4" id="KW-1185">Reference proteome</keyword>
<protein>
    <submittedName>
        <fullName evidence="3">Tetratricopeptide TPR_2 repeat protein</fullName>
    </submittedName>
</protein>
<gene>
    <name evidence="3" type="ORF">Apau_0505</name>
</gene>
<dbReference type="Pfam" id="PF14559">
    <property type="entry name" value="TPR_19"/>
    <property type="match status" value="1"/>
</dbReference>
<dbReference type="InterPro" id="IPR019734">
    <property type="entry name" value="TPR_rpt"/>
</dbReference>
<name>E3D007_9BACT</name>
<dbReference type="AlphaFoldDB" id="E3D007"/>
<dbReference type="SMART" id="SM00028">
    <property type="entry name" value="TPR"/>
    <property type="match status" value="1"/>
</dbReference>
<dbReference type="OrthoDB" id="3921at2"/>
<evidence type="ECO:0000313" key="3">
    <source>
        <dbReference type="EMBL" id="EFQ22939.1"/>
    </source>
</evidence>
<dbReference type="eggNOG" id="COG0457">
    <property type="taxonomic scope" value="Bacteria"/>
</dbReference>
<evidence type="ECO:0000313" key="4">
    <source>
        <dbReference type="Proteomes" id="UP000005096"/>
    </source>
</evidence>
<dbReference type="SUPFAM" id="SSF48452">
    <property type="entry name" value="TPR-like"/>
    <property type="match status" value="1"/>
</dbReference>
<keyword evidence="1" id="KW-0802">TPR repeat</keyword>
<sequence length="293" mass="32323">MKNWLRKTLAAALILGVAAGLGSPDDAEAAKRKKKVAPKPVSKVEQEVVRQAWRAGQQMVEEGRLKGAVVYLRQYLALKPRSVDGWYWLGRAFAAQGDYERAQNAFGRAVAIDPEYPALTPGRRDLWLRPMVVHSPWKAPLLAGTRVPAQAPASGDAASGAPASLDLPPAPPGSQPAEGWVVVSAWMTDPRFTAVGDWRVTVDRMGLMDQPRVPVAWKGDKPSVVYAWGGDGWFTLRPEELESPQDVLGRSRSLLLARTKETGWVLGKESEQYLPVQVRSWRFQWLGTVLTPR</sequence>
<dbReference type="PROSITE" id="PS50293">
    <property type="entry name" value="TPR_REGION"/>
    <property type="match status" value="1"/>
</dbReference>
<dbReference type="HOGENOM" id="CLU_948776_0_0_0"/>
<evidence type="ECO:0000256" key="1">
    <source>
        <dbReference type="PROSITE-ProRule" id="PRU00339"/>
    </source>
</evidence>
<dbReference type="PaxDb" id="584708-Apau_0505"/>
<proteinExistence type="predicted"/>
<dbReference type="Gene3D" id="1.25.40.10">
    <property type="entry name" value="Tetratricopeptide repeat domain"/>
    <property type="match status" value="1"/>
</dbReference>
<dbReference type="STRING" id="584708.Apau_0505"/>
<accession>E3D007</accession>
<organism evidence="3 4">
    <name type="scientific">Aminomonas paucivorans DSM 12260</name>
    <dbReference type="NCBI Taxonomy" id="584708"/>
    <lineage>
        <taxon>Bacteria</taxon>
        <taxon>Thermotogati</taxon>
        <taxon>Synergistota</taxon>
        <taxon>Synergistia</taxon>
        <taxon>Synergistales</taxon>
        <taxon>Synergistaceae</taxon>
        <taxon>Aminomonas</taxon>
    </lineage>
</organism>
<feature type="compositionally biased region" description="Low complexity" evidence="2">
    <location>
        <begin position="148"/>
        <end position="167"/>
    </location>
</feature>
<reference evidence="3 4" key="1">
    <citation type="journal article" date="2010" name="Stand. Genomic Sci.">
        <title>Non-contiguous finished genome sequence of Aminomonas paucivorans type strain (GLU-3).</title>
        <authorList>
            <person name="Pitluck S."/>
            <person name="Yasawong M."/>
            <person name="Held B."/>
            <person name="Lapidus A."/>
            <person name="Nolan M."/>
            <person name="Copeland A."/>
            <person name="Lucas S."/>
            <person name="Del Rio T.G."/>
            <person name="Tice H."/>
            <person name="Cheng J.F."/>
            <person name="Chertkov O."/>
            <person name="Goodwin L."/>
            <person name="Tapia R."/>
            <person name="Han C."/>
            <person name="Liolios K."/>
            <person name="Ivanova N."/>
            <person name="Mavromatis K."/>
            <person name="Ovchinnikova G."/>
            <person name="Pati A."/>
            <person name="Chen A."/>
            <person name="Palaniappan K."/>
            <person name="Land M."/>
            <person name="Hauser L."/>
            <person name="Chang Y.J."/>
            <person name="Jeffries C.D."/>
            <person name="Pukall R."/>
            <person name="Spring S."/>
            <person name="Rohde M."/>
            <person name="Sikorski J."/>
            <person name="Goker M."/>
            <person name="Woyke T."/>
            <person name="Bristow J."/>
            <person name="Eisen J.A."/>
            <person name="Markowitz V."/>
            <person name="Hugenholtz P."/>
            <person name="Kyrpides N.C."/>
            <person name="Klenk H.P."/>
        </authorList>
    </citation>
    <scope>NUCLEOTIDE SEQUENCE [LARGE SCALE GENOMIC DNA]</scope>
    <source>
        <strain evidence="3 4">DSM 12260</strain>
    </source>
</reference>
<feature type="region of interest" description="Disordered" evidence="2">
    <location>
        <begin position="148"/>
        <end position="176"/>
    </location>
</feature>
<feature type="repeat" description="TPR" evidence="1">
    <location>
        <begin position="83"/>
        <end position="116"/>
    </location>
</feature>
<dbReference type="EMBL" id="CM001022">
    <property type="protein sequence ID" value="EFQ22939.1"/>
    <property type="molecule type" value="Genomic_DNA"/>
</dbReference>